<evidence type="ECO:0000313" key="2">
    <source>
        <dbReference type="EMBL" id="SHG01787.1"/>
    </source>
</evidence>
<evidence type="ECO:0000259" key="1">
    <source>
        <dbReference type="Pfam" id="PF07883"/>
    </source>
</evidence>
<protein>
    <submittedName>
        <fullName evidence="2">Cupin domain-containing protein</fullName>
    </submittedName>
</protein>
<dbReference type="OrthoDB" id="1551122at2"/>
<dbReference type="RefSeq" id="WP_073066141.1">
    <property type="nucleotide sequence ID" value="NZ_FQUS01000017.1"/>
</dbReference>
<dbReference type="InterPro" id="IPR013096">
    <property type="entry name" value="Cupin_2"/>
</dbReference>
<dbReference type="Proteomes" id="UP000184041">
    <property type="component" value="Unassembled WGS sequence"/>
</dbReference>
<dbReference type="Pfam" id="PF07883">
    <property type="entry name" value="Cupin_2"/>
    <property type="match status" value="1"/>
</dbReference>
<name>A0A1M5GDG9_9BACT</name>
<dbReference type="Gene3D" id="2.60.120.10">
    <property type="entry name" value="Jelly Rolls"/>
    <property type="match status" value="1"/>
</dbReference>
<feature type="domain" description="Cupin type-2" evidence="1">
    <location>
        <begin position="56"/>
        <end position="123"/>
    </location>
</feature>
<reference evidence="2 3" key="1">
    <citation type="submission" date="2016-11" db="EMBL/GenBank/DDBJ databases">
        <authorList>
            <person name="Jaros S."/>
            <person name="Januszkiewicz K."/>
            <person name="Wedrychowicz H."/>
        </authorList>
    </citation>
    <scope>NUCLEOTIDE SEQUENCE [LARGE SCALE GENOMIC DNA]</scope>
    <source>
        <strain evidence="2 3">DSM 21986</strain>
    </source>
</reference>
<dbReference type="CDD" id="cd02222">
    <property type="entry name" value="cupin_TM1459-like"/>
    <property type="match status" value="1"/>
</dbReference>
<dbReference type="AlphaFoldDB" id="A0A1M5GDG9"/>
<gene>
    <name evidence="2" type="ORF">SAMN05443144_11716</name>
</gene>
<proteinExistence type="predicted"/>
<accession>A0A1M5GDG9</accession>
<sequence length="153" mass="17978">MEKNNSKVIKADGYAWEGLQRREYKNEDRCYKGVHRYSLLGEKEDEQQLNFQTRYFEVEADGYTSFEYHRHPHSVIILRGHGSVILGNELYEISLHDVIYISPGTLHQFHADKGEPLGFICIVDRYRDRPTLPEQEDISDVIHSGEVLRKIKR</sequence>
<dbReference type="STRING" id="1194090.SAMN05443144_11716"/>
<dbReference type="SUPFAM" id="SSF51182">
    <property type="entry name" value="RmlC-like cupins"/>
    <property type="match status" value="1"/>
</dbReference>
<dbReference type="EMBL" id="FQUS01000017">
    <property type="protein sequence ID" value="SHG01787.1"/>
    <property type="molecule type" value="Genomic_DNA"/>
</dbReference>
<organism evidence="2 3">
    <name type="scientific">Fodinibius roseus</name>
    <dbReference type="NCBI Taxonomy" id="1194090"/>
    <lineage>
        <taxon>Bacteria</taxon>
        <taxon>Pseudomonadati</taxon>
        <taxon>Balneolota</taxon>
        <taxon>Balneolia</taxon>
        <taxon>Balneolales</taxon>
        <taxon>Balneolaceae</taxon>
        <taxon>Fodinibius</taxon>
    </lineage>
</organism>
<keyword evidence="3" id="KW-1185">Reference proteome</keyword>
<evidence type="ECO:0000313" key="3">
    <source>
        <dbReference type="Proteomes" id="UP000184041"/>
    </source>
</evidence>
<dbReference type="InterPro" id="IPR014710">
    <property type="entry name" value="RmlC-like_jellyroll"/>
</dbReference>
<dbReference type="InterPro" id="IPR011051">
    <property type="entry name" value="RmlC_Cupin_sf"/>
</dbReference>